<reference evidence="3 4" key="1">
    <citation type="submission" date="2020-07" db="EMBL/GenBank/DDBJ databases">
        <title>Genome sequence of Lactobacillus reuteri CNEI-KCA3 isolated from the faeces of a reared-broiler chicken, South-East Nigeria, reveals presence of CRISPR arrays.</title>
        <authorList>
            <person name="Anukam K.C."/>
            <person name="Ibezim C.N."/>
            <person name="BeecK W.V."/>
            <person name="Allonsius C."/>
            <person name="Broek M.D."/>
            <person name="Tuyaerts I."/>
            <person name="Attama A."/>
            <person name="Esimone C.O."/>
            <person name="Lebeer S."/>
        </authorList>
    </citation>
    <scope>NUCLEOTIDE SEQUENCE [LARGE SCALE GENOMIC DNA]</scope>
    <source>
        <strain evidence="3 4">CNEI-KCA3</strain>
    </source>
</reference>
<evidence type="ECO:0000256" key="2">
    <source>
        <dbReference type="SAM" id="SignalP"/>
    </source>
</evidence>
<name>A0A7L6BIY1_LIMRT</name>
<dbReference type="Proteomes" id="UP000510868">
    <property type="component" value="Chromosome"/>
</dbReference>
<feature type="chain" id="PRO_5038598440" description="Lipoprotein" evidence="2">
    <location>
        <begin position="19"/>
        <end position="175"/>
    </location>
</feature>
<dbReference type="PROSITE" id="PS51257">
    <property type="entry name" value="PROKAR_LIPOPROTEIN"/>
    <property type="match status" value="1"/>
</dbReference>
<feature type="signal peptide" evidence="2">
    <location>
        <begin position="1"/>
        <end position="18"/>
    </location>
</feature>
<proteinExistence type="predicted"/>
<dbReference type="RefSeq" id="WP_181462534.1">
    <property type="nucleotide sequence ID" value="NZ_CP059275.1"/>
</dbReference>
<protein>
    <recommendedName>
        <fullName evidence="5">Lipoprotein</fullName>
    </recommendedName>
</protein>
<organism evidence="3 4">
    <name type="scientific">Limosilactobacillus reuteri</name>
    <name type="common">Lactobacillus reuteri</name>
    <dbReference type="NCBI Taxonomy" id="1598"/>
    <lineage>
        <taxon>Bacteria</taxon>
        <taxon>Bacillati</taxon>
        <taxon>Bacillota</taxon>
        <taxon>Bacilli</taxon>
        <taxon>Lactobacillales</taxon>
        <taxon>Lactobacillaceae</taxon>
        <taxon>Limosilactobacillus</taxon>
    </lineage>
</organism>
<evidence type="ECO:0000313" key="3">
    <source>
        <dbReference type="EMBL" id="QLQ61810.1"/>
    </source>
</evidence>
<keyword evidence="2" id="KW-0732">Signal</keyword>
<evidence type="ECO:0000256" key="1">
    <source>
        <dbReference type="SAM" id="MobiDB-lite"/>
    </source>
</evidence>
<evidence type="ECO:0008006" key="5">
    <source>
        <dbReference type="Google" id="ProtNLM"/>
    </source>
</evidence>
<dbReference type="AlphaFoldDB" id="A0A7L6BIY1"/>
<feature type="compositionally biased region" description="Acidic residues" evidence="1">
    <location>
        <begin position="51"/>
        <end position="62"/>
    </location>
</feature>
<accession>A0A7L6BIY1</accession>
<feature type="compositionally biased region" description="Low complexity" evidence="1">
    <location>
        <begin position="63"/>
        <end position="74"/>
    </location>
</feature>
<sequence length="175" mass="18945">MKKIGLICAVVLTGMSLAACSNQSTKEKLKQSEASSLAEESSDTLDKTSDEELFSDDDESTDATENASNANAETTENKSSTSSFSAPSVNTSSIQLSGGSSVNIQKPQLNNSTTDPTTHRVQVETAKIQHAWNVKKGIENPDGSETQNFKNWVAKRDQAWANGQSMAEYDQNQKY</sequence>
<feature type="region of interest" description="Disordered" evidence="1">
    <location>
        <begin position="22"/>
        <end position="118"/>
    </location>
</feature>
<evidence type="ECO:0000313" key="4">
    <source>
        <dbReference type="Proteomes" id="UP000510868"/>
    </source>
</evidence>
<gene>
    <name evidence="3" type="ORF">HHK02_00285</name>
</gene>
<dbReference type="EMBL" id="CP059275">
    <property type="protein sequence ID" value="QLQ61810.1"/>
    <property type="molecule type" value="Genomic_DNA"/>
</dbReference>
<feature type="compositionally biased region" description="Polar residues" evidence="1">
    <location>
        <begin position="78"/>
        <end position="116"/>
    </location>
</feature>